<reference evidence="1 2" key="1">
    <citation type="submission" date="2024-08" db="EMBL/GenBank/DDBJ databases">
        <title>Whole-genome sequencing of halo(alkali)philic microorganisms from hypersaline lakes.</title>
        <authorList>
            <person name="Sorokin D.Y."/>
            <person name="Merkel A.Y."/>
            <person name="Messina E."/>
            <person name="Yakimov M."/>
        </authorList>
    </citation>
    <scope>NUCLEOTIDE SEQUENCE [LARGE SCALE GENOMIC DNA]</scope>
    <source>
        <strain evidence="1 2">AB-hyl4</strain>
    </source>
</reference>
<evidence type="ECO:0000313" key="1">
    <source>
        <dbReference type="EMBL" id="MFA9477157.1"/>
    </source>
</evidence>
<evidence type="ECO:0000313" key="2">
    <source>
        <dbReference type="Proteomes" id="UP001575105"/>
    </source>
</evidence>
<sequence length="95" mass="9937">MTTIATIMDGTTVVAKHVEVDVSEDGSAWEGVFDAPYGWDARAADVMMMHLNDGRQGEFVVSRACGGDRGGAVCMVQGVGPLRRAAACRCGGHGH</sequence>
<dbReference type="EMBL" id="JBGUBD010000002">
    <property type="protein sequence ID" value="MFA9477157.1"/>
    <property type="molecule type" value="Genomic_DNA"/>
</dbReference>
<dbReference type="RefSeq" id="WP_425344086.1">
    <property type="nucleotide sequence ID" value="NZ_JBGUBD010000002.1"/>
</dbReference>
<proteinExistence type="predicted"/>
<gene>
    <name evidence="1" type="ORF">ACERK3_02500</name>
</gene>
<comment type="caution">
    <text evidence="1">The sequence shown here is derived from an EMBL/GenBank/DDBJ whole genome shotgun (WGS) entry which is preliminary data.</text>
</comment>
<organism evidence="1 2">
    <name type="scientific">Natronomicrosphaera hydrolytica</name>
    <dbReference type="NCBI Taxonomy" id="3242702"/>
    <lineage>
        <taxon>Bacteria</taxon>
        <taxon>Pseudomonadati</taxon>
        <taxon>Planctomycetota</taxon>
        <taxon>Phycisphaerae</taxon>
        <taxon>Phycisphaerales</taxon>
        <taxon>Phycisphaeraceae</taxon>
        <taxon>Natronomicrosphaera</taxon>
    </lineage>
</organism>
<keyword evidence="2" id="KW-1185">Reference proteome</keyword>
<dbReference type="Proteomes" id="UP001575105">
    <property type="component" value="Unassembled WGS sequence"/>
</dbReference>
<protein>
    <submittedName>
        <fullName evidence="1">Uncharacterized protein</fullName>
    </submittedName>
</protein>
<accession>A0ABV4U1B9</accession>
<name>A0ABV4U1B9_9BACT</name>